<accession>A0A366HDP9</accession>
<sequence length="724" mass="82058">MTCYQRLCLWLSLASCVGCVSAASPEPIRIVKEENLLHVACPTADGKFLHVKLREDGTPPVLDSISFSNERDTAGDPVIQKMEPTFFLSVGTRQAPLGRPPEMEVWNVFFDKVHTRPYDRHVSTRKPSSAVLEEKPDRATVRYPGVTIGKFTGDLVFTFYAGSGLMRIEAIVSTDEDRRAIIYDAGLVGEEHGLQRFAWHEVNASEAFSRHGRTSQISWEEDWKTNPDGTEAGWPDRSLAARHRMIGAHNAHGAVACFPPPHQFFFPRDATPNLKYIWCGRGHYEKSVPFGFGVRQSPDGGGAFVPWFNAPPGTKQRLSFFLLASPGKWGDALEGALKYTRGDRFEALPGHVTFTSHYHFAHTVEVMKLKAEGREKIPLPDFVLMFKEMGVQAVHLGEFHGDGHQQDPGPLRFPEMQAMFDECKRISDHELLVIPGEEVSGFLGIKGEGKHPGHWMLMFPKPVIWTQRRAPDQPFEDHVEPFGKVYRVAGREDMFELLKREGGLGWTAHPRIKASSWTPDVFRHEDFYLSEHWLGAAWKAMPADLSRERLGERCLHLMDDMANWGQRKYLPGEVDVFKINPTHELYGHMNINYLRLEKLPRYQDGWQPVMDVLRRGAFFTTTGEVLIHDFTVGGKRSGETFAMQENAKPKVAFALSWTFPLSFVELVSGDGKAVFRHRLDKAATRDFGKAMESMELDLKGRRWVRLEVWDIAGNGAYSQPVWLE</sequence>
<reference evidence="2 3" key="1">
    <citation type="submission" date="2018-06" db="EMBL/GenBank/DDBJ databases">
        <title>Genomic Encyclopedia of Type Strains, Phase IV (KMG-IV): sequencing the most valuable type-strain genomes for metagenomic binning, comparative biology and taxonomic classification.</title>
        <authorList>
            <person name="Goeker M."/>
        </authorList>
    </citation>
    <scope>NUCLEOTIDE SEQUENCE [LARGE SCALE GENOMIC DNA]</scope>
    <source>
        <strain evidence="2 3">DSM 25532</strain>
    </source>
</reference>
<name>A0A366HDP9_9BACT</name>
<dbReference type="EMBL" id="QNRR01000009">
    <property type="protein sequence ID" value="RBP39744.1"/>
    <property type="molecule type" value="Genomic_DNA"/>
</dbReference>
<keyword evidence="1" id="KW-0732">Signal</keyword>
<gene>
    <name evidence="2" type="ORF">DES53_109171</name>
</gene>
<organism evidence="2 3">
    <name type="scientific">Roseimicrobium gellanilyticum</name>
    <dbReference type="NCBI Taxonomy" id="748857"/>
    <lineage>
        <taxon>Bacteria</taxon>
        <taxon>Pseudomonadati</taxon>
        <taxon>Verrucomicrobiota</taxon>
        <taxon>Verrucomicrobiia</taxon>
        <taxon>Verrucomicrobiales</taxon>
        <taxon>Verrucomicrobiaceae</taxon>
        <taxon>Roseimicrobium</taxon>
    </lineage>
</organism>
<evidence type="ECO:0000256" key="1">
    <source>
        <dbReference type="SAM" id="SignalP"/>
    </source>
</evidence>
<dbReference type="OrthoDB" id="1453426at2"/>
<evidence type="ECO:0000313" key="3">
    <source>
        <dbReference type="Proteomes" id="UP000253426"/>
    </source>
</evidence>
<proteinExistence type="predicted"/>
<protein>
    <submittedName>
        <fullName evidence="2">Uncharacterized protein</fullName>
    </submittedName>
</protein>
<comment type="caution">
    <text evidence="2">The sequence shown here is derived from an EMBL/GenBank/DDBJ whole genome shotgun (WGS) entry which is preliminary data.</text>
</comment>
<dbReference type="AlphaFoldDB" id="A0A366HDP9"/>
<dbReference type="Proteomes" id="UP000253426">
    <property type="component" value="Unassembled WGS sequence"/>
</dbReference>
<feature type="chain" id="PRO_5016653329" evidence="1">
    <location>
        <begin position="23"/>
        <end position="724"/>
    </location>
</feature>
<keyword evidence="3" id="KW-1185">Reference proteome</keyword>
<evidence type="ECO:0000313" key="2">
    <source>
        <dbReference type="EMBL" id="RBP39744.1"/>
    </source>
</evidence>
<dbReference type="RefSeq" id="WP_113960633.1">
    <property type="nucleotide sequence ID" value="NZ_QNRR01000009.1"/>
</dbReference>
<feature type="signal peptide" evidence="1">
    <location>
        <begin position="1"/>
        <end position="22"/>
    </location>
</feature>